<name>A0A238KHX0_9RHOB</name>
<dbReference type="GO" id="GO:0015171">
    <property type="term" value="F:amino acid transmembrane transporter activity"/>
    <property type="evidence" value="ECO:0007669"/>
    <property type="project" value="TreeGrafter"/>
</dbReference>
<dbReference type="OrthoDB" id="9804822at2"/>
<organism evidence="7 8">
    <name type="scientific">Actibacterium lipolyticum</name>
    <dbReference type="NCBI Taxonomy" id="1524263"/>
    <lineage>
        <taxon>Bacteria</taxon>
        <taxon>Pseudomonadati</taxon>
        <taxon>Pseudomonadota</taxon>
        <taxon>Alphaproteobacteria</taxon>
        <taxon>Rhodobacterales</taxon>
        <taxon>Roseobacteraceae</taxon>
        <taxon>Actibacterium</taxon>
    </lineage>
</organism>
<evidence type="ECO:0000256" key="4">
    <source>
        <dbReference type="ARBA" id="ARBA00022989"/>
    </source>
</evidence>
<proteinExistence type="predicted"/>
<feature type="transmembrane region" description="Helical" evidence="6">
    <location>
        <begin position="178"/>
        <end position="195"/>
    </location>
</feature>
<reference evidence="8" key="1">
    <citation type="submission" date="2017-05" db="EMBL/GenBank/DDBJ databases">
        <authorList>
            <person name="Rodrigo-Torres L."/>
            <person name="Arahal R. D."/>
            <person name="Lucena T."/>
        </authorList>
    </citation>
    <scope>NUCLEOTIDE SEQUENCE [LARGE SCALE GENOMIC DNA]</scope>
    <source>
        <strain evidence="8">CECT 8621</strain>
    </source>
</reference>
<dbReference type="PANTHER" id="PTHR30086:SF20">
    <property type="entry name" value="ARGININE EXPORTER PROTEIN ARGO-RELATED"/>
    <property type="match status" value="1"/>
</dbReference>
<feature type="transmembrane region" description="Helical" evidence="6">
    <location>
        <begin position="119"/>
        <end position="138"/>
    </location>
</feature>
<dbReference type="RefSeq" id="WP_093967131.1">
    <property type="nucleotide sequence ID" value="NZ_FXYE01000002.1"/>
</dbReference>
<dbReference type="PIRSF" id="PIRSF006324">
    <property type="entry name" value="LeuE"/>
    <property type="match status" value="1"/>
</dbReference>
<evidence type="ECO:0000256" key="3">
    <source>
        <dbReference type="ARBA" id="ARBA00022692"/>
    </source>
</evidence>
<keyword evidence="8" id="KW-1185">Reference proteome</keyword>
<sequence>MTVAQLLIFIPAVFILALGPGPSNLTTFTNATRSGWLAAVRAVFGRIAAMGLMTIGLAFGLDVLLRTSEYAFMAVKWAGAAYLVYLGVRMWRAPVGALPPPSKALAKREFLTAMGNPKYYLLFSAFLPQFVLPGSAVAPQLLILGAAYLCVEVVAASCWAGVGAVIGSRALTVGRRLWLNRASGAVMIGAAGLLARTEQSA</sequence>
<dbReference type="InterPro" id="IPR001123">
    <property type="entry name" value="LeuE-type"/>
</dbReference>
<dbReference type="GO" id="GO:0005886">
    <property type="term" value="C:plasma membrane"/>
    <property type="evidence" value="ECO:0007669"/>
    <property type="project" value="UniProtKB-SubCell"/>
</dbReference>
<feature type="transmembrane region" description="Helical" evidence="6">
    <location>
        <begin position="35"/>
        <end position="58"/>
    </location>
</feature>
<protein>
    <submittedName>
        <fullName evidence="7">Homoserine/homoserine lactone efflux protein</fullName>
    </submittedName>
</protein>
<evidence type="ECO:0000313" key="7">
    <source>
        <dbReference type="EMBL" id="SMX42204.1"/>
    </source>
</evidence>
<accession>A0A238KHX0</accession>
<evidence type="ECO:0000256" key="5">
    <source>
        <dbReference type="ARBA" id="ARBA00023136"/>
    </source>
</evidence>
<keyword evidence="3 6" id="KW-0812">Transmembrane</keyword>
<evidence type="ECO:0000256" key="1">
    <source>
        <dbReference type="ARBA" id="ARBA00004651"/>
    </source>
</evidence>
<dbReference type="EMBL" id="FXYE01000002">
    <property type="protein sequence ID" value="SMX42204.1"/>
    <property type="molecule type" value="Genomic_DNA"/>
</dbReference>
<evidence type="ECO:0000313" key="8">
    <source>
        <dbReference type="Proteomes" id="UP000202922"/>
    </source>
</evidence>
<comment type="subcellular location">
    <subcellularLocation>
        <location evidence="1">Cell membrane</location>
        <topology evidence="1">Multi-pass membrane protein</topology>
    </subcellularLocation>
</comment>
<keyword evidence="5 6" id="KW-0472">Membrane</keyword>
<dbReference type="Proteomes" id="UP000202922">
    <property type="component" value="Unassembled WGS sequence"/>
</dbReference>
<dbReference type="PANTHER" id="PTHR30086">
    <property type="entry name" value="ARGININE EXPORTER PROTEIN ARGO"/>
    <property type="match status" value="1"/>
</dbReference>
<keyword evidence="2" id="KW-1003">Cell membrane</keyword>
<feature type="transmembrane region" description="Helical" evidence="6">
    <location>
        <begin position="145"/>
        <end position="166"/>
    </location>
</feature>
<keyword evidence="4 6" id="KW-1133">Transmembrane helix</keyword>
<evidence type="ECO:0000256" key="6">
    <source>
        <dbReference type="SAM" id="Phobius"/>
    </source>
</evidence>
<gene>
    <name evidence="7" type="primary">rhtB_3</name>
    <name evidence="7" type="ORF">COL8621_01911</name>
</gene>
<evidence type="ECO:0000256" key="2">
    <source>
        <dbReference type="ARBA" id="ARBA00022475"/>
    </source>
</evidence>
<feature type="transmembrane region" description="Helical" evidence="6">
    <location>
        <begin position="70"/>
        <end position="88"/>
    </location>
</feature>
<dbReference type="AlphaFoldDB" id="A0A238KHX0"/>
<dbReference type="Pfam" id="PF01810">
    <property type="entry name" value="LysE"/>
    <property type="match status" value="1"/>
</dbReference>